<evidence type="ECO:0000259" key="1">
    <source>
        <dbReference type="Pfam" id="PF24390"/>
    </source>
</evidence>
<dbReference type="EMBL" id="SSNZ01000002">
    <property type="protein sequence ID" value="THF51737.1"/>
    <property type="molecule type" value="Genomic_DNA"/>
</dbReference>
<dbReference type="RefSeq" id="WP_136402721.1">
    <property type="nucleotide sequence ID" value="NZ_SSNZ01000002.1"/>
</dbReference>
<gene>
    <name evidence="2" type="ORF">E6C50_08230</name>
</gene>
<name>A0A4S4A0L3_9FLAO</name>
<accession>A0A4S4A0L3</accession>
<reference evidence="2 3" key="1">
    <citation type="submission" date="2019-04" db="EMBL/GenBank/DDBJ databases">
        <title>Flavobacterium sp. nov. isolated from construction timber.</title>
        <authorList>
            <person name="Lin S.-Y."/>
            <person name="Chang C.-T."/>
            <person name="Young C.-C."/>
        </authorList>
    </citation>
    <scope>NUCLEOTIDE SEQUENCE [LARGE SCALE GENOMIC DNA]</scope>
    <source>
        <strain evidence="2 3">CC-CTC003</strain>
    </source>
</reference>
<dbReference type="AlphaFoldDB" id="A0A4S4A0L3"/>
<keyword evidence="3" id="KW-1185">Reference proteome</keyword>
<evidence type="ECO:0000313" key="3">
    <source>
        <dbReference type="Proteomes" id="UP000307507"/>
    </source>
</evidence>
<proteinExistence type="predicted"/>
<protein>
    <recommendedName>
        <fullName evidence="1">PRTase-CE domain-containing protein</fullName>
    </recommendedName>
</protein>
<organism evidence="2 3">
    <name type="scientific">Flavobacterium supellecticarium</name>
    <dbReference type="NCBI Taxonomy" id="2565924"/>
    <lineage>
        <taxon>Bacteria</taxon>
        <taxon>Pseudomonadati</taxon>
        <taxon>Bacteroidota</taxon>
        <taxon>Flavobacteriia</taxon>
        <taxon>Flavobacteriales</taxon>
        <taxon>Flavobacteriaceae</taxon>
        <taxon>Flavobacterium</taxon>
    </lineage>
</organism>
<feature type="domain" description="PRTase-CE" evidence="1">
    <location>
        <begin position="29"/>
        <end position="342"/>
    </location>
</feature>
<evidence type="ECO:0000313" key="2">
    <source>
        <dbReference type="EMBL" id="THF51737.1"/>
    </source>
</evidence>
<comment type="caution">
    <text evidence="2">The sequence shown here is derived from an EMBL/GenBank/DDBJ whole genome shotgun (WGS) entry which is preliminary data.</text>
</comment>
<dbReference type="Proteomes" id="UP000307507">
    <property type="component" value="Unassembled WGS sequence"/>
</dbReference>
<dbReference type="Pfam" id="PF24390">
    <property type="entry name" value="PRTase-CE"/>
    <property type="match status" value="1"/>
</dbReference>
<sequence length="347" mass="40581">MEELASNLLDVIKDYRNHDGIQLDTQHIIDWVNQFGEDAEFMLEEINHIIPQVYISKEKAKSFIDEHVDALMRELGYNNIIDFLSNTEFLDLQEPHKSQPAILDILETLLGEKYGESYLKYKTYPKVNFVYFDDILASGSTIGNHLTKWLDDTNADGIRNVDNVLKNNYKLSVNLFCMHTWGQSFQKFRLMKTFDDSLGKKINWFYNLEIQNHAKWSNQSLNIAFPVEEQPSNVKQYLAGLEAEKYEDYAYRKANTPSVEKFFTSPENRIKYENIILQKGILIINMIQNEIKPNIRPLGLINPNYKIFGLGTHFFTWRNIPNNSPLVFWWEVAGHNWKPLFPVANRG</sequence>
<dbReference type="OrthoDB" id="7753492at2"/>
<dbReference type="InterPro" id="IPR056920">
    <property type="entry name" value="PRTase-CE"/>
</dbReference>